<comment type="caution">
    <text evidence="1">The sequence shown here is derived from an EMBL/GenBank/DDBJ whole genome shotgun (WGS) entry which is preliminary data.</text>
</comment>
<keyword evidence="2" id="KW-1185">Reference proteome</keyword>
<evidence type="ECO:0000313" key="1">
    <source>
        <dbReference type="EMBL" id="KAF6037295.1"/>
    </source>
</evidence>
<dbReference type="Proteomes" id="UP000593567">
    <property type="component" value="Unassembled WGS sequence"/>
</dbReference>
<accession>A0A7J7KGC8</accession>
<sequence length="75" mass="8523">MDKTCSGIVEMGLMSLSLIPHQQKSVSFSGMLYGQVKVCEFTVCYPINNFREVFFNGFMIGQVLVEEFVKLFKNS</sequence>
<reference evidence="1" key="1">
    <citation type="submission" date="2020-06" db="EMBL/GenBank/DDBJ databases">
        <title>Draft genome of Bugula neritina, a colonial animal packing powerful symbionts and potential medicines.</title>
        <authorList>
            <person name="Rayko M."/>
        </authorList>
    </citation>
    <scope>NUCLEOTIDE SEQUENCE [LARGE SCALE GENOMIC DNA]</scope>
    <source>
        <strain evidence="1">Kwan_BN1</strain>
    </source>
</reference>
<dbReference type="EMBL" id="VXIV02000590">
    <property type="protein sequence ID" value="KAF6037295.1"/>
    <property type="molecule type" value="Genomic_DNA"/>
</dbReference>
<protein>
    <submittedName>
        <fullName evidence="1">Uncharacterized protein</fullName>
    </submittedName>
</protein>
<evidence type="ECO:0000313" key="2">
    <source>
        <dbReference type="Proteomes" id="UP000593567"/>
    </source>
</evidence>
<dbReference type="AlphaFoldDB" id="A0A7J7KGC8"/>
<gene>
    <name evidence="1" type="ORF">EB796_004375</name>
</gene>
<proteinExistence type="predicted"/>
<name>A0A7J7KGC8_BUGNE</name>
<organism evidence="1 2">
    <name type="scientific">Bugula neritina</name>
    <name type="common">Brown bryozoan</name>
    <name type="synonym">Sertularia neritina</name>
    <dbReference type="NCBI Taxonomy" id="10212"/>
    <lineage>
        <taxon>Eukaryota</taxon>
        <taxon>Metazoa</taxon>
        <taxon>Spiralia</taxon>
        <taxon>Lophotrochozoa</taxon>
        <taxon>Bryozoa</taxon>
        <taxon>Gymnolaemata</taxon>
        <taxon>Cheilostomatida</taxon>
        <taxon>Flustrina</taxon>
        <taxon>Buguloidea</taxon>
        <taxon>Bugulidae</taxon>
        <taxon>Bugula</taxon>
    </lineage>
</organism>